<dbReference type="Pfam" id="PF00990">
    <property type="entry name" value="GGDEF"/>
    <property type="match status" value="1"/>
</dbReference>
<dbReference type="EMBL" id="RQXW01000006">
    <property type="protein sequence ID" value="RTE66203.1"/>
    <property type="molecule type" value="Genomic_DNA"/>
</dbReference>
<dbReference type="SUPFAM" id="SSF55073">
    <property type="entry name" value="Nucleotide cyclase"/>
    <property type="match status" value="1"/>
</dbReference>
<dbReference type="NCBIfam" id="TIGR00254">
    <property type="entry name" value="GGDEF"/>
    <property type="match status" value="1"/>
</dbReference>
<dbReference type="Proteomes" id="UP000283087">
    <property type="component" value="Unassembled WGS sequence"/>
</dbReference>
<dbReference type="CDD" id="cd01007">
    <property type="entry name" value="PBP2_BvgS_HisK_like"/>
    <property type="match status" value="1"/>
</dbReference>
<keyword evidence="2" id="KW-1133">Transmembrane helix</keyword>
<feature type="domain" description="PAC" evidence="5">
    <location>
        <begin position="391"/>
        <end position="442"/>
    </location>
</feature>
<proteinExistence type="predicted"/>
<dbReference type="PANTHER" id="PTHR44757:SF2">
    <property type="entry name" value="BIOFILM ARCHITECTURE MAINTENANCE PROTEIN MBAA"/>
    <property type="match status" value="1"/>
</dbReference>
<dbReference type="Pfam" id="PF00497">
    <property type="entry name" value="SBP_bac_3"/>
    <property type="match status" value="1"/>
</dbReference>
<dbReference type="CDD" id="cd01948">
    <property type="entry name" value="EAL"/>
    <property type="match status" value="1"/>
</dbReference>
<feature type="signal peptide" evidence="3">
    <location>
        <begin position="1"/>
        <end position="20"/>
    </location>
</feature>
<keyword evidence="2" id="KW-0472">Membrane</keyword>
<dbReference type="PROSITE" id="PS50883">
    <property type="entry name" value="EAL"/>
    <property type="match status" value="1"/>
</dbReference>
<dbReference type="CDD" id="cd01949">
    <property type="entry name" value="GGDEF"/>
    <property type="match status" value="1"/>
</dbReference>
<dbReference type="InterPro" id="IPR035965">
    <property type="entry name" value="PAS-like_dom_sf"/>
</dbReference>
<evidence type="ECO:0000256" key="1">
    <source>
        <dbReference type="ARBA" id="ARBA00001946"/>
    </source>
</evidence>
<dbReference type="PROSITE" id="PS50112">
    <property type="entry name" value="PAS"/>
    <property type="match status" value="2"/>
</dbReference>
<protein>
    <submittedName>
        <fullName evidence="8">Bifunctional diguanylate cyclase/phosphodiesterase</fullName>
    </submittedName>
</protein>
<dbReference type="Pfam" id="PF00563">
    <property type="entry name" value="EAL"/>
    <property type="match status" value="1"/>
</dbReference>
<organism evidence="8 9">
    <name type="scientific">Amphritea opalescens</name>
    <dbReference type="NCBI Taxonomy" id="2490544"/>
    <lineage>
        <taxon>Bacteria</taxon>
        <taxon>Pseudomonadati</taxon>
        <taxon>Pseudomonadota</taxon>
        <taxon>Gammaproteobacteria</taxon>
        <taxon>Oceanospirillales</taxon>
        <taxon>Oceanospirillaceae</taxon>
        <taxon>Amphritea</taxon>
    </lineage>
</organism>
<feature type="domain" description="PAS" evidence="4">
    <location>
        <begin position="443"/>
        <end position="497"/>
    </location>
</feature>
<dbReference type="OrthoDB" id="9787514at2"/>
<dbReference type="Gene3D" id="3.20.20.450">
    <property type="entry name" value="EAL domain"/>
    <property type="match status" value="1"/>
</dbReference>
<evidence type="ECO:0000313" key="8">
    <source>
        <dbReference type="EMBL" id="RTE66203.1"/>
    </source>
</evidence>
<evidence type="ECO:0000259" key="6">
    <source>
        <dbReference type="PROSITE" id="PS50883"/>
    </source>
</evidence>
<dbReference type="NCBIfam" id="TIGR00229">
    <property type="entry name" value="sensory_box"/>
    <property type="match status" value="2"/>
</dbReference>
<evidence type="ECO:0000259" key="7">
    <source>
        <dbReference type="PROSITE" id="PS50887"/>
    </source>
</evidence>
<dbReference type="InterPro" id="IPR001638">
    <property type="entry name" value="Solute-binding_3/MltF_N"/>
</dbReference>
<dbReference type="SUPFAM" id="SSF141868">
    <property type="entry name" value="EAL domain-like"/>
    <property type="match status" value="1"/>
</dbReference>
<dbReference type="InterPro" id="IPR013655">
    <property type="entry name" value="PAS_fold_3"/>
</dbReference>
<dbReference type="InterPro" id="IPR029787">
    <property type="entry name" value="Nucleotide_cyclase"/>
</dbReference>
<dbReference type="Pfam" id="PF08447">
    <property type="entry name" value="PAS_3"/>
    <property type="match status" value="1"/>
</dbReference>
<dbReference type="PROSITE" id="PS50887">
    <property type="entry name" value="GGDEF"/>
    <property type="match status" value="1"/>
</dbReference>
<dbReference type="SMART" id="SM00062">
    <property type="entry name" value="PBPb"/>
    <property type="match status" value="1"/>
</dbReference>
<evidence type="ECO:0000256" key="3">
    <source>
        <dbReference type="SAM" id="SignalP"/>
    </source>
</evidence>
<dbReference type="InterPro" id="IPR000160">
    <property type="entry name" value="GGDEF_dom"/>
</dbReference>
<evidence type="ECO:0000259" key="5">
    <source>
        <dbReference type="PROSITE" id="PS50113"/>
    </source>
</evidence>
<dbReference type="Gene3D" id="3.40.190.10">
    <property type="entry name" value="Periplasmic binding protein-like II"/>
    <property type="match status" value="2"/>
</dbReference>
<accession>A0A430KS97</accession>
<reference evidence="8 9" key="1">
    <citation type="submission" date="2018-11" db="EMBL/GenBank/DDBJ databases">
        <title>The draft genome sequence of Amphritea opalescens ANRC-JH13T.</title>
        <authorList>
            <person name="Fang Z."/>
            <person name="Zhang Y."/>
            <person name="Han X."/>
        </authorList>
    </citation>
    <scope>NUCLEOTIDE SEQUENCE [LARGE SCALE GENOMIC DNA]</scope>
    <source>
        <strain evidence="8 9">ANRC-JH13</strain>
    </source>
</reference>
<dbReference type="CDD" id="cd00130">
    <property type="entry name" value="PAS"/>
    <property type="match status" value="2"/>
</dbReference>
<evidence type="ECO:0000256" key="2">
    <source>
        <dbReference type="SAM" id="Phobius"/>
    </source>
</evidence>
<dbReference type="SMART" id="SM00052">
    <property type="entry name" value="EAL"/>
    <property type="match status" value="1"/>
</dbReference>
<feature type="transmembrane region" description="Helical" evidence="2">
    <location>
        <begin position="285"/>
        <end position="304"/>
    </location>
</feature>
<keyword evidence="3" id="KW-0732">Signal</keyword>
<dbReference type="SUPFAM" id="SSF55785">
    <property type="entry name" value="PYP-like sensor domain (PAS domain)"/>
    <property type="match status" value="2"/>
</dbReference>
<dbReference type="GO" id="GO:0003824">
    <property type="term" value="F:catalytic activity"/>
    <property type="evidence" value="ECO:0007669"/>
    <property type="project" value="UniProtKB-ARBA"/>
</dbReference>
<dbReference type="AlphaFoldDB" id="A0A430KS97"/>
<dbReference type="SMART" id="SM00091">
    <property type="entry name" value="PAS"/>
    <property type="match status" value="2"/>
</dbReference>
<evidence type="ECO:0000259" key="4">
    <source>
        <dbReference type="PROSITE" id="PS50112"/>
    </source>
</evidence>
<feature type="domain" description="EAL" evidence="6">
    <location>
        <begin position="744"/>
        <end position="1002"/>
    </location>
</feature>
<comment type="cofactor">
    <cofactor evidence="1">
        <name>Mg(2+)</name>
        <dbReference type="ChEBI" id="CHEBI:18420"/>
    </cofactor>
</comment>
<gene>
    <name evidence="8" type="ORF">EH243_08790</name>
</gene>
<comment type="caution">
    <text evidence="8">The sequence shown here is derived from an EMBL/GenBank/DDBJ whole genome shotgun (WGS) entry which is preliminary data.</text>
</comment>
<dbReference type="Gene3D" id="3.30.450.20">
    <property type="entry name" value="PAS domain"/>
    <property type="match status" value="2"/>
</dbReference>
<dbReference type="Gene3D" id="3.30.70.270">
    <property type="match status" value="1"/>
</dbReference>
<feature type="chain" id="PRO_5019035856" evidence="3">
    <location>
        <begin position="21"/>
        <end position="1008"/>
    </location>
</feature>
<dbReference type="InterPro" id="IPR001633">
    <property type="entry name" value="EAL_dom"/>
</dbReference>
<dbReference type="FunFam" id="3.30.70.270:FF:000001">
    <property type="entry name" value="Diguanylate cyclase domain protein"/>
    <property type="match status" value="1"/>
</dbReference>
<dbReference type="InterPro" id="IPR052155">
    <property type="entry name" value="Biofilm_reg_signaling"/>
</dbReference>
<sequence length="1008" mass="114420">MLRIAPWLALVMSFVCSAFASVSVYADDALAETSAAWQEQHLSSDEIAWLAQHPVLKLGIDSKFAPYEWIDSEGVYTGIAADYFHLLEQRLGVSFEPVTDKTSWSAVLNAARDGEYDLISCLVKTDEREVYLEFSQSYLASTAVIVSQQGPYVGTLDKLKGKTVAIHKGHFTDELLRRDYPGINIINTADIGSALHLVSEGQADAFVGDATAASYVMKKESILNLSFSGHTDYKSDYRIGVYRENTLLTGIIQKALDDISESERNQILDHWSGLEFPQSIALAKIVKISVVITLILLFFIYWNFRLRRSEEAYRRSEQRFKNLVESSDGMVWEVDYHTNNIIYMSENAVRILGYPIDSWLQPGFWPDHIHPDDRNRVVNYATKEAAAMRDYLSEYRFLTVNGDAVWIRDMVRVVTEKGKPRWLRGLMLDITDQKKAELLMQESESRFRELIESLPAIAVQGYDEERRVIYWNDASETLYGYTREDVQGRRLEDLIIPGQMREGLIEFHRAWLDEGVPIPAAELELQRKDGSMVPVFSSHVMLTAADGSQNMYCIDVNLIEQKQARAELTQMAHYDPLTLLPNRRTFTDRLQQMMQSSKREGEQVAVMMIDLDRFKEVNDTLGHDYGDLLLKEAANRLTACIRESDTVARLGGDEFLVILGHISDIAVIERVARTILKQLSDPYELNDHIAFVSASIGITLYPVDAMSLEMLMKNADQAMYAAKAEGRNRFHYFTPEMEAAAQRRRRMLNELREAIKLQQFEVYYQPIIDLSTGKIVKAEALLRWNHPKGQVPPLDFIPLAEETGLIVDIGNWVFAEVVRQVSVWKGYFDTDLQVGINTSPAQYLDENFCEPDWFGNIMGNGLASGLNPANLCIEITESLLMEAGSSITDKLLQFRDHGIEVALDDFGTGYSSLSYLKQFDIDYLKIDQSFVSNLSPASQDLVLCEAIIVMAHKLGIRVIAEGVETEEQRQLLTAIECDYCQGYLFGRPMPAKEFSDQWLIPSHLIDQD</sequence>
<dbReference type="PANTHER" id="PTHR44757">
    <property type="entry name" value="DIGUANYLATE CYCLASE DGCP"/>
    <property type="match status" value="1"/>
</dbReference>
<evidence type="ECO:0000313" key="9">
    <source>
        <dbReference type="Proteomes" id="UP000283087"/>
    </source>
</evidence>
<keyword evidence="2" id="KW-0812">Transmembrane</keyword>
<dbReference type="InterPro" id="IPR000700">
    <property type="entry name" value="PAS-assoc_C"/>
</dbReference>
<dbReference type="InterPro" id="IPR043128">
    <property type="entry name" value="Rev_trsase/Diguanyl_cyclase"/>
</dbReference>
<dbReference type="PROSITE" id="PS50113">
    <property type="entry name" value="PAC"/>
    <property type="match status" value="1"/>
</dbReference>
<name>A0A430KS97_9GAMM</name>
<dbReference type="SMART" id="SM00267">
    <property type="entry name" value="GGDEF"/>
    <property type="match status" value="1"/>
</dbReference>
<dbReference type="InterPro" id="IPR035919">
    <property type="entry name" value="EAL_sf"/>
</dbReference>
<feature type="domain" description="PAS" evidence="4">
    <location>
        <begin position="316"/>
        <end position="389"/>
    </location>
</feature>
<dbReference type="SUPFAM" id="SSF53850">
    <property type="entry name" value="Periplasmic binding protein-like II"/>
    <property type="match status" value="1"/>
</dbReference>
<feature type="domain" description="GGDEF" evidence="7">
    <location>
        <begin position="602"/>
        <end position="735"/>
    </location>
</feature>
<dbReference type="RefSeq" id="WP_126158276.1">
    <property type="nucleotide sequence ID" value="NZ_RQXW01000006.1"/>
</dbReference>
<dbReference type="InterPro" id="IPR000014">
    <property type="entry name" value="PAS"/>
</dbReference>
<keyword evidence="9" id="KW-1185">Reference proteome</keyword>
<dbReference type="Pfam" id="PF13426">
    <property type="entry name" value="PAS_9"/>
    <property type="match status" value="1"/>
</dbReference>